<dbReference type="GO" id="GO:0016763">
    <property type="term" value="F:pentosyltransferase activity"/>
    <property type="evidence" value="ECO:0007669"/>
    <property type="project" value="TreeGrafter"/>
</dbReference>
<dbReference type="PANTHER" id="PTHR33908:SF11">
    <property type="entry name" value="MEMBRANE PROTEIN"/>
    <property type="match status" value="1"/>
</dbReference>
<dbReference type="Proteomes" id="UP000298213">
    <property type="component" value="Unassembled WGS sequence"/>
</dbReference>
<evidence type="ECO:0000256" key="8">
    <source>
        <dbReference type="SAM" id="Phobius"/>
    </source>
</evidence>
<feature type="transmembrane region" description="Helical" evidence="8">
    <location>
        <begin position="112"/>
        <end position="131"/>
    </location>
</feature>
<accession>A0A4Y8ZNF1</accession>
<feature type="transmembrane region" description="Helical" evidence="8">
    <location>
        <begin position="334"/>
        <end position="352"/>
    </location>
</feature>
<feature type="transmembrane region" description="Helical" evidence="8">
    <location>
        <begin position="206"/>
        <end position="226"/>
    </location>
</feature>
<feature type="transmembrane region" description="Helical" evidence="8">
    <location>
        <begin position="88"/>
        <end position="106"/>
    </location>
</feature>
<comment type="subcellular location">
    <subcellularLocation>
        <location evidence="1">Cell membrane</location>
        <topology evidence="1">Multi-pass membrane protein</topology>
    </subcellularLocation>
</comment>
<keyword evidence="5 8" id="KW-0812">Transmembrane</keyword>
<proteinExistence type="predicted"/>
<evidence type="ECO:0000256" key="4">
    <source>
        <dbReference type="ARBA" id="ARBA00022679"/>
    </source>
</evidence>
<feature type="transmembrane region" description="Helical" evidence="8">
    <location>
        <begin position="143"/>
        <end position="161"/>
    </location>
</feature>
<dbReference type="InterPro" id="IPR050297">
    <property type="entry name" value="LipidA_mod_glycosyltrf_83"/>
</dbReference>
<evidence type="ECO:0000256" key="7">
    <source>
        <dbReference type="ARBA" id="ARBA00023136"/>
    </source>
</evidence>
<comment type="caution">
    <text evidence="9">The sequence shown here is derived from an EMBL/GenBank/DDBJ whole genome shotgun (WGS) entry which is preliminary data.</text>
</comment>
<organism evidence="9 10">
    <name type="scientific">Sphingomonas parva</name>
    <dbReference type="NCBI Taxonomy" id="2555898"/>
    <lineage>
        <taxon>Bacteria</taxon>
        <taxon>Pseudomonadati</taxon>
        <taxon>Pseudomonadota</taxon>
        <taxon>Alphaproteobacteria</taxon>
        <taxon>Sphingomonadales</taxon>
        <taxon>Sphingomonadaceae</taxon>
        <taxon>Sphingomonas</taxon>
    </lineage>
</organism>
<evidence type="ECO:0000256" key="2">
    <source>
        <dbReference type="ARBA" id="ARBA00022475"/>
    </source>
</evidence>
<evidence type="ECO:0000256" key="6">
    <source>
        <dbReference type="ARBA" id="ARBA00022989"/>
    </source>
</evidence>
<keyword evidence="4" id="KW-0808">Transferase</keyword>
<protein>
    <recommendedName>
        <fullName evidence="11">Glycosyltransferase RgtA/B/C/D-like domain-containing protein</fullName>
    </recommendedName>
</protein>
<evidence type="ECO:0000256" key="3">
    <source>
        <dbReference type="ARBA" id="ARBA00022676"/>
    </source>
</evidence>
<keyword evidence="2" id="KW-1003">Cell membrane</keyword>
<keyword evidence="7 8" id="KW-0472">Membrane</keyword>
<evidence type="ECO:0000256" key="1">
    <source>
        <dbReference type="ARBA" id="ARBA00004651"/>
    </source>
</evidence>
<dbReference type="OrthoDB" id="7714635at2"/>
<feature type="transmembrane region" description="Helical" evidence="8">
    <location>
        <begin position="167"/>
        <end position="194"/>
    </location>
</feature>
<keyword evidence="10" id="KW-1185">Reference proteome</keyword>
<evidence type="ECO:0000313" key="10">
    <source>
        <dbReference type="Proteomes" id="UP000298213"/>
    </source>
</evidence>
<reference evidence="9 10" key="1">
    <citation type="submission" date="2019-03" db="EMBL/GenBank/DDBJ databases">
        <title>Genome sequence of Sphingomonas sp. 17J27-24.</title>
        <authorList>
            <person name="Kim M."/>
            <person name="Maeng S."/>
            <person name="Sathiyaraj S."/>
        </authorList>
    </citation>
    <scope>NUCLEOTIDE SEQUENCE [LARGE SCALE GENOMIC DNA]</scope>
    <source>
        <strain evidence="9 10">17J27-24</strain>
    </source>
</reference>
<dbReference type="EMBL" id="SPDV01000030">
    <property type="protein sequence ID" value="TFI57484.1"/>
    <property type="molecule type" value="Genomic_DNA"/>
</dbReference>
<keyword evidence="6 8" id="KW-1133">Transmembrane helix</keyword>
<sequence length="545" mass="57982">MNALGSELSFRQASALPRAAAIWAAVALCAALQLHLAFAQPINWDEFRFLSDVHAYRNGTLASPVQTFHVHLFGWLAGAFGSEIDEVIAGRLAMLAIEWGTAALLFRISRAFAGREAALFAALCFLSFSFVLKHGASFRYDPIATFLLTGAAALLLGRLRWTAAAGAGAAVALAAVVTIKAVLFLPLLGLIAVWRVAKSEDRRDTLIRLAIAGLTCACVFVSLYLAHKAALPAAGDGQAVVAASAQKTLGEGQFFPRRLDFIRSLLGNPIHWTLLGLGAAIACRRRLWIALAFALPLASLLFYRNAFPYFFAFMLAPASLLWALAAARPYTRRLLPVLAIGLVVGAVGHALAVDGDVLARQRATVAAARAIFPGSLPYIDGCSMLARSPQAGFFMSSWGIENYRAAGRPVMRDAITRGGARYIVAGNRQLSLALAGSAESRLLPQDTAVLRDDFVPHWGAIRVLGKRLPPSVTPLRFELLASGPYTVESAAAARIDGIQRRPGDVVTLAAGGHDAVAPAGLTLRWGNHLHRPAGPPPGGDLFTGF</sequence>
<dbReference type="PANTHER" id="PTHR33908">
    <property type="entry name" value="MANNOSYLTRANSFERASE YKCB-RELATED"/>
    <property type="match status" value="1"/>
</dbReference>
<dbReference type="GO" id="GO:0009103">
    <property type="term" value="P:lipopolysaccharide biosynthetic process"/>
    <property type="evidence" value="ECO:0007669"/>
    <property type="project" value="UniProtKB-ARBA"/>
</dbReference>
<name>A0A4Y8ZNF1_9SPHN</name>
<keyword evidence="3" id="KW-0328">Glycosyltransferase</keyword>
<evidence type="ECO:0000256" key="5">
    <source>
        <dbReference type="ARBA" id="ARBA00022692"/>
    </source>
</evidence>
<feature type="transmembrane region" description="Helical" evidence="8">
    <location>
        <begin position="287"/>
        <end position="303"/>
    </location>
</feature>
<evidence type="ECO:0008006" key="11">
    <source>
        <dbReference type="Google" id="ProtNLM"/>
    </source>
</evidence>
<feature type="transmembrane region" description="Helical" evidence="8">
    <location>
        <begin position="309"/>
        <end position="327"/>
    </location>
</feature>
<dbReference type="RefSeq" id="WP_135088163.1">
    <property type="nucleotide sequence ID" value="NZ_SPDV01000030.1"/>
</dbReference>
<dbReference type="GO" id="GO:0005886">
    <property type="term" value="C:plasma membrane"/>
    <property type="evidence" value="ECO:0007669"/>
    <property type="project" value="UniProtKB-SubCell"/>
</dbReference>
<gene>
    <name evidence="9" type="ORF">E2493_14855</name>
</gene>
<dbReference type="AlphaFoldDB" id="A0A4Y8ZNF1"/>
<evidence type="ECO:0000313" key="9">
    <source>
        <dbReference type="EMBL" id="TFI57484.1"/>
    </source>
</evidence>